<evidence type="ECO:0000256" key="2">
    <source>
        <dbReference type="ARBA" id="ARBA00023125"/>
    </source>
</evidence>
<reference evidence="6 7" key="1">
    <citation type="journal article" date="2020" name="Microb. Ecol.">
        <title>Ecogenomics of the Marine Benthic Filamentous Cyanobacterium Adonisia.</title>
        <authorList>
            <person name="Walter J.M."/>
            <person name="Coutinho F.H."/>
            <person name="Leomil L."/>
            <person name="Hargreaves P.I."/>
            <person name="Campeao M.E."/>
            <person name="Vieira V.V."/>
            <person name="Silva B.S."/>
            <person name="Fistarol G.O."/>
            <person name="Salomon P.S."/>
            <person name="Sawabe T."/>
            <person name="Mino S."/>
            <person name="Hosokawa M."/>
            <person name="Miyashita H."/>
            <person name="Maruyama F."/>
            <person name="van Verk M.C."/>
            <person name="Dutilh B.E."/>
            <person name="Thompson C.C."/>
            <person name="Thompson F.L."/>
        </authorList>
    </citation>
    <scope>NUCLEOTIDE SEQUENCE [LARGE SCALE GENOMIC DNA]</scope>
    <source>
        <strain evidence="6 7">CCMR0082</strain>
    </source>
</reference>
<dbReference type="Pfam" id="PF12833">
    <property type="entry name" value="HTH_18"/>
    <property type="match status" value="1"/>
</dbReference>
<dbReference type="PROSITE" id="PS01124">
    <property type="entry name" value="HTH_ARAC_FAMILY_2"/>
    <property type="match status" value="1"/>
</dbReference>
<evidence type="ECO:0000256" key="1">
    <source>
        <dbReference type="ARBA" id="ARBA00023015"/>
    </source>
</evidence>
<dbReference type="Proteomes" id="UP000473574">
    <property type="component" value="Unassembled WGS sequence"/>
</dbReference>
<dbReference type="Pfam" id="PF02311">
    <property type="entry name" value="AraC_binding"/>
    <property type="match status" value="1"/>
</dbReference>
<dbReference type="InterPro" id="IPR050204">
    <property type="entry name" value="AraC_XylS_family_regulators"/>
</dbReference>
<dbReference type="SUPFAM" id="SSF51215">
    <property type="entry name" value="Regulatory protein AraC"/>
    <property type="match status" value="1"/>
</dbReference>
<keyword evidence="2" id="KW-0238">DNA-binding</keyword>
<evidence type="ECO:0000313" key="6">
    <source>
        <dbReference type="EMBL" id="NEZ66888.1"/>
    </source>
</evidence>
<dbReference type="InterPro" id="IPR009057">
    <property type="entry name" value="Homeodomain-like_sf"/>
</dbReference>
<dbReference type="Gene3D" id="1.10.10.60">
    <property type="entry name" value="Homeodomain-like"/>
    <property type="match status" value="1"/>
</dbReference>
<proteinExistence type="predicted"/>
<dbReference type="SMART" id="SM00342">
    <property type="entry name" value="HTH_ARAC"/>
    <property type="match status" value="1"/>
</dbReference>
<keyword evidence="1" id="KW-0805">Transcription regulation</keyword>
<dbReference type="InterPro" id="IPR020449">
    <property type="entry name" value="Tscrpt_reg_AraC-type_HTH"/>
</dbReference>
<dbReference type="EMBL" id="QZCE01000002">
    <property type="protein sequence ID" value="NEZ66888.1"/>
    <property type="molecule type" value="Genomic_DNA"/>
</dbReference>
<gene>
    <name evidence="6" type="ORF">D0962_29735</name>
</gene>
<dbReference type="PANTHER" id="PTHR46796:SF2">
    <property type="entry name" value="TRANSCRIPTIONAL REGULATORY PROTEIN"/>
    <property type="match status" value="1"/>
</dbReference>
<dbReference type="InterPro" id="IPR003313">
    <property type="entry name" value="AraC-bd"/>
</dbReference>
<keyword evidence="3" id="KW-0010">Activator</keyword>
<dbReference type="PRINTS" id="PR00032">
    <property type="entry name" value="HTHARAC"/>
</dbReference>
<evidence type="ECO:0000256" key="4">
    <source>
        <dbReference type="ARBA" id="ARBA00023163"/>
    </source>
</evidence>
<dbReference type="PROSITE" id="PS00041">
    <property type="entry name" value="HTH_ARAC_FAMILY_1"/>
    <property type="match status" value="1"/>
</dbReference>
<dbReference type="InterPro" id="IPR018060">
    <property type="entry name" value="HTH_AraC"/>
</dbReference>
<dbReference type="PANTHER" id="PTHR46796">
    <property type="entry name" value="HTH-TYPE TRANSCRIPTIONAL ACTIVATOR RHAS-RELATED"/>
    <property type="match status" value="1"/>
</dbReference>
<dbReference type="AlphaFoldDB" id="A0A6M0SEG9"/>
<dbReference type="GO" id="GO:0043565">
    <property type="term" value="F:sequence-specific DNA binding"/>
    <property type="evidence" value="ECO:0007669"/>
    <property type="project" value="InterPro"/>
</dbReference>
<dbReference type="InterPro" id="IPR018062">
    <property type="entry name" value="HTH_AraC-typ_CS"/>
</dbReference>
<evidence type="ECO:0000256" key="3">
    <source>
        <dbReference type="ARBA" id="ARBA00023159"/>
    </source>
</evidence>
<feature type="domain" description="HTH araC/xylS-type" evidence="5">
    <location>
        <begin position="175"/>
        <end position="272"/>
    </location>
</feature>
<sequence length="280" mass="31922">MSTQTDSARLWKTDLPGVELFEAQLHQHRFGKHFHEAYTIGFNESGQGCCLHHGENRILGSGSFNLINPGDIHTGQVASTEGWGFRNIYVEFSQIEQLLTQLDWPGHDIPYFKAPIVKAPSVQPIFYELFHCLKTPSSQLKQQSLLLELLSKLFQLNAENSFIVRPVRPESTAVAHVRTYLEAHYADNVSLDELSQLVNLSSYYLIRCFRQQVGCAPHQYQRHWRLIQAKRALRNGGSLTEIATNHGFYDQSHLNRAFKKTYGVTPGQYKKGNSVQYGWG</sequence>
<evidence type="ECO:0000313" key="7">
    <source>
        <dbReference type="Proteomes" id="UP000473574"/>
    </source>
</evidence>
<dbReference type="GO" id="GO:0003700">
    <property type="term" value="F:DNA-binding transcription factor activity"/>
    <property type="evidence" value="ECO:0007669"/>
    <property type="project" value="InterPro"/>
</dbReference>
<accession>A0A6M0SEG9</accession>
<dbReference type="SUPFAM" id="SSF46689">
    <property type="entry name" value="Homeodomain-like"/>
    <property type="match status" value="2"/>
</dbReference>
<protein>
    <submittedName>
        <fullName evidence="6">AraC family transcriptional regulator</fullName>
    </submittedName>
</protein>
<dbReference type="RefSeq" id="WP_163669424.1">
    <property type="nucleotide sequence ID" value="NZ_QZCE01000002.1"/>
</dbReference>
<evidence type="ECO:0000259" key="5">
    <source>
        <dbReference type="PROSITE" id="PS01124"/>
    </source>
</evidence>
<comment type="caution">
    <text evidence="6">The sequence shown here is derived from an EMBL/GenBank/DDBJ whole genome shotgun (WGS) entry which is preliminary data.</text>
</comment>
<dbReference type="Gene3D" id="2.60.120.280">
    <property type="entry name" value="Regulatory protein AraC"/>
    <property type="match status" value="1"/>
</dbReference>
<dbReference type="InterPro" id="IPR037923">
    <property type="entry name" value="HTH-like"/>
</dbReference>
<name>A0A6M0SEG9_9CYAN</name>
<organism evidence="6 7">
    <name type="scientific">Adonisia turfae CCMR0082</name>
    <dbReference type="NCBI Taxonomy" id="2304604"/>
    <lineage>
        <taxon>Bacteria</taxon>
        <taxon>Bacillati</taxon>
        <taxon>Cyanobacteriota</taxon>
        <taxon>Adonisia</taxon>
        <taxon>Adonisia turfae</taxon>
    </lineage>
</organism>
<keyword evidence="4" id="KW-0804">Transcription</keyword>